<proteinExistence type="predicted"/>
<dbReference type="SUPFAM" id="SSF51735">
    <property type="entry name" value="NAD(P)-binding Rossmann-fold domains"/>
    <property type="match status" value="1"/>
</dbReference>
<keyword evidence="4" id="KW-1185">Reference proteome</keyword>
<evidence type="ECO:0000259" key="1">
    <source>
        <dbReference type="Pfam" id="PF01370"/>
    </source>
</evidence>
<name>A0A834KAD2_VESPE</name>
<dbReference type="Pfam" id="PF08338">
    <property type="entry name" value="DUF1731"/>
    <property type="match status" value="1"/>
</dbReference>
<dbReference type="PANTHER" id="PTHR11092">
    <property type="entry name" value="SUGAR NUCLEOTIDE EPIMERASE RELATED"/>
    <property type="match status" value="1"/>
</dbReference>
<feature type="domain" description="DUF1731" evidence="2">
    <location>
        <begin position="246"/>
        <end position="293"/>
    </location>
</feature>
<dbReference type="InterPro" id="IPR001509">
    <property type="entry name" value="Epimerase_deHydtase"/>
</dbReference>
<accession>A0A834KAD2</accession>
<protein>
    <recommendedName>
        <fullName evidence="5">Epimerase family protein SDR39U1</fullName>
    </recommendedName>
</protein>
<organism evidence="3 4">
    <name type="scientific">Vespula pensylvanica</name>
    <name type="common">Western yellow jacket</name>
    <name type="synonym">Wasp</name>
    <dbReference type="NCBI Taxonomy" id="30213"/>
    <lineage>
        <taxon>Eukaryota</taxon>
        <taxon>Metazoa</taxon>
        <taxon>Ecdysozoa</taxon>
        <taxon>Arthropoda</taxon>
        <taxon>Hexapoda</taxon>
        <taxon>Insecta</taxon>
        <taxon>Pterygota</taxon>
        <taxon>Neoptera</taxon>
        <taxon>Endopterygota</taxon>
        <taxon>Hymenoptera</taxon>
        <taxon>Apocrita</taxon>
        <taxon>Aculeata</taxon>
        <taxon>Vespoidea</taxon>
        <taxon>Vespidae</taxon>
        <taxon>Vespinae</taxon>
        <taxon>Vespula</taxon>
    </lineage>
</organism>
<dbReference type="InterPro" id="IPR013549">
    <property type="entry name" value="DUF1731"/>
</dbReference>
<dbReference type="OrthoDB" id="276721at2759"/>
<dbReference type="Gene3D" id="3.40.50.720">
    <property type="entry name" value="NAD(P)-binding Rossmann-like Domain"/>
    <property type="match status" value="1"/>
</dbReference>
<evidence type="ECO:0008006" key="5">
    <source>
        <dbReference type="Google" id="ProtNLM"/>
    </source>
</evidence>
<feature type="domain" description="NAD-dependent epimerase/dehydratase" evidence="1">
    <location>
        <begin position="6"/>
        <end position="211"/>
    </location>
</feature>
<evidence type="ECO:0000259" key="2">
    <source>
        <dbReference type="Pfam" id="PF08338"/>
    </source>
</evidence>
<evidence type="ECO:0000313" key="4">
    <source>
        <dbReference type="Proteomes" id="UP000600918"/>
    </source>
</evidence>
<evidence type="ECO:0000313" key="3">
    <source>
        <dbReference type="EMBL" id="KAF7402116.1"/>
    </source>
</evidence>
<dbReference type="CDD" id="cd05242">
    <property type="entry name" value="SDR_a8"/>
    <property type="match status" value="1"/>
</dbReference>
<dbReference type="Pfam" id="PF01370">
    <property type="entry name" value="Epimerase"/>
    <property type="match status" value="1"/>
</dbReference>
<dbReference type="NCBIfam" id="TIGR01777">
    <property type="entry name" value="yfcH"/>
    <property type="match status" value="1"/>
</dbReference>
<dbReference type="EMBL" id="JACSDY010000017">
    <property type="protein sequence ID" value="KAF7402116.1"/>
    <property type="molecule type" value="Genomic_DNA"/>
</dbReference>
<dbReference type="AlphaFoldDB" id="A0A834KAD2"/>
<dbReference type="PANTHER" id="PTHR11092:SF0">
    <property type="entry name" value="EPIMERASE FAMILY PROTEIN SDR39U1"/>
    <property type="match status" value="1"/>
</dbReference>
<dbReference type="InterPro" id="IPR036291">
    <property type="entry name" value="NAD(P)-bd_dom_sf"/>
</dbReference>
<sequence>MSLKHVVVGGGTGFIGKRIIDLLCQEGITYTIVSRKSGPNKISWTDVKENGLPKHTSAVINVAGQNVLDPTKRWSPGFKQIVRDSRVKTTETLAKAIEHTEAKAFVTISGVACYKPNDTTYTEESECISYDFLSELCRDWEAAAQLPQECKIRQVTIRSGVVLGKDGGMIKQIYLPFLFGLGGPIGSGNQYMPWIHINDLANIFLFAIKNDNVYGILNGVAPQPVTNKEFTKAFAQALKRPAIIPVPSIALNLIFNKERAKMMLEGQKVLPKRTEELGFQYQFSDINSACKDIVK</sequence>
<gene>
    <name evidence="3" type="ORF">H0235_015452</name>
</gene>
<dbReference type="Proteomes" id="UP000600918">
    <property type="component" value="Unassembled WGS sequence"/>
</dbReference>
<reference evidence="3" key="1">
    <citation type="journal article" date="2020" name="G3 (Bethesda)">
        <title>High-Quality Assemblies for Three Invasive Social Wasps from the &lt;i&gt;Vespula&lt;/i&gt; Genus.</title>
        <authorList>
            <person name="Harrop T.W.R."/>
            <person name="Guhlin J."/>
            <person name="McLaughlin G.M."/>
            <person name="Permina E."/>
            <person name="Stockwell P."/>
            <person name="Gilligan J."/>
            <person name="Le Lec M.F."/>
            <person name="Gruber M.A.M."/>
            <person name="Quinn O."/>
            <person name="Lovegrove M."/>
            <person name="Duncan E.J."/>
            <person name="Remnant E.J."/>
            <person name="Van Eeckhoven J."/>
            <person name="Graham B."/>
            <person name="Knapp R.A."/>
            <person name="Langford K.W."/>
            <person name="Kronenberg Z."/>
            <person name="Press M.O."/>
            <person name="Eacker S.M."/>
            <person name="Wilson-Rankin E.E."/>
            <person name="Purcell J."/>
            <person name="Lester P.J."/>
            <person name="Dearden P.K."/>
        </authorList>
    </citation>
    <scope>NUCLEOTIDE SEQUENCE</scope>
    <source>
        <strain evidence="3">Volc-1</strain>
    </source>
</reference>
<dbReference type="InterPro" id="IPR010099">
    <property type="entry name" value="SDR39U1"/>
</dbReference>
<comment type="caution">
    <text evidence="3">The sequence shown here is derived from an EMBL/GenBank/DDBJ whole genome shotgun (WGS) entry which is preliminary data.</text>
</comment>